<dbReference type="OrthoDB" id="1939603at2759"/>
<keyword evidence="1" id="KW-0862">Zinc</keyword>
<evidence type="ECO:0000256" key="2">
    <source>
        <dbReference type="SAM" id="MobiDB-lite"/>
    </source>
</evidence>
<feature type="compositionally biased region" description="Polar residues" evidence="2">
    <location>
        <begin position="82"/>
        <end position="118"/>
    </location>
</feature>
<evidence type="ECO:0000313" key="4">
    <source>
        <dbReference type="EMBL" id="KAH7139023.1"/>
    </source>
</evidence>
<reference evidence="4" key="1">
    <citation type="journal article" date="2021" name="Nat. Commun.">
        <title>Genetic determinants of endophytism in the Arabidopsis root mycobiome.</title>
        <authorList>
            <person name="Mesny F."/>
            <person name="Miyauchi S."/>
            <person name="Thiergart T."/>
            <person name="Pickel B."/>
            <person name="Atanasova L."/>
            <person name="Karlsson M."/>
            <person name="Huettel B."/>
            <person name="Barry K.W."/>
            <person name="Haridas S."/>
            <person name="Chen C."/>
            <person name="Bauer D."/>
            <person name="Andreopoulos W."/>
            <person name="Pangilinan J."/>
            <person name="LaButti K."/>
            <person name="Riley R."/>
            <person name="Lipzen A."/>
            <person name="Clum A."/>
            <person name="Drula E."/>
            <person name="Henrissat B."/>
            <person name="Kohler A."/>
            <person name="Grigoriev I.V."/>
            <person name="Martin F.M."/>
            <person name="Hacquard S."/>
        </authorList>
    </citation>
    <scope>NUCLEOTIDE SEQUENCE</scope>
    <source>
        <strain evidence="4">MPI-CAGE-CH-0243</strain>
    </source>
</reference>
<keyword evidence="1" id="KW-0479">Metal-binding</keyword>
<dbReference type="PROSITE" id="PS00028">
    <property type="entry name" value="ZINC_FINGER_C2H2_1"/>
    <property type="match status" value="1"/>
</dbReference>
<dbReference type="Gene3D" id="3.30.160.60">
    <property type="entry name" value="Classic Zinc Finger"/>
    <property type="match status" value="1"/>
</dbReference>
<feature type="compositionally biased region" description="Polar residues" evidence="2">
    <location>
        <begin position="50"/>
        <end position="73"/>
    </location>
</feature>
<dbReference type="EMBL" id="JAGMWT010000001">
    <property type="protein sequence ID" value="KAH7139023.1"/>
    <property type="molecule type" value="Genomic_DNA"/>
</dbReference>
<dbReference type="PANTHER" id="PTHR36167:SF3">
    <property type="entry name" value="C2H2 FINGER DOMAIN TRANSCRIPTION FACTOR (EUROFUNG)-RELATED"/>
    <property type="match status" value="1"/>
</dbReference>
<feature type="compositionally biased region" description="Low complexity" evidence="2">
    <location>
        <begin position="333"/>
        <end position="347"/>
    </location>
</feature>
<dbReference type="Proteomes" id="UP000700596">
    <property type="component" value="Unassembled WGS sequence"/>
</dbReference>
<dbReference type="InterPro" id="IPR013087">
    <property type="entry name" value="Znf_C2H2_type"/>
</dbReference>
<accession>A0A9P9IX81</accession>
<feature type="region of interest" description="Disordered" evidence="2">
    <location>
        <begin position="270"/>
        <end position="391"/>
    </location>
</feature>
<comment type="caution">
    <text evidence="4">The sequence shown here is derived from an EMBL/GenBank/DDBJ whole genome shotgun (WGS) entry which is preliminary data.</text>
</comment>
<keyword evidence="5" id="KW-1185">Reference proteome</keyword>
<proteinExistence type="predicted"/>
<dbReference type="AlphaFoldDB" id="A0A9P9IX81"/>
<dbReference type="GO" id="GO:0006355">
    <property type="term" value="P:regulation of DNA-templated transcription"/>
    <property type="evidence" value="ECO:0007669"/>
    <property type="project" value="InterPro"/>
</dbReference>
<dbReference type="PROSITE" id="PS50157">
    <property type="entry name" value="ZINC_FINGER_C2H2_2"/>
    <property type="match status" value="1"/>
</dbReference>
<evidence type="ECO:0000313" key="5">
    <source>
        <dbReference type="Proteomes" id="UP000700596"/>
    </source>
</evidence>
<sequence length="391" mass="42655">MDARQSEYTQSGLSSPYPSYPEPPSEGSSADPASAAQYPQGHHPQGQDPRASNYSASATPTSEYALNPSSARSGTFPEYIQRSYQNSPQSANAGSMAQASPSLPLSDGQNNDHPQQQIKSDDNVPIDPSIGAPQPSPGYQYGQPSPYPPNMYPGYPPQPSPISGDPHHHYAHGNYYPPTTGQPTAAMVSPVQRPPTGGHPLSTVYSFVPIPGAQQHKRPRRRYEEIERMYKCGWNGCEKAYGTLNHLNAHVTMQSHGAKRTPEEFKEIRKEWKAKKKEEDAQRKADEERHRNAQAEQQGQAPPRNNDDGPSYTHMRPNPVQAPPHQPLPPIGYQPAASGQAPPQQYGTQSPGLPEGIQYGAANSYNSPSSNSSSYPQSPYGQAPPMYQQGH</sequence>
<dbReference type="GO" id="GO:0008270">
    <property type="term" value="F:zinc ion binding"/>
    <property type="evidence" value="ECO:0007669"/>
    <property type="project" value="UniProtKB-KW"/>
</dbReference>
<feature type="region of interest" description="Disordered" evidence="2">
    <location>
        <begin position="1"/>
        <end position="185"/>
    </location>
</feature>
<gene>
    <name evidence="4" type="ORF">B0J11DRAFT_422622</name>
</gene>
<feature type="domain" description="C2H2-type" evidence="3">
    <location>
        <begin position="230"/>
        <end position="261"/>
    </location>
</feature>
<feature type="compositionally biased region" description="Pro residues" evidence="2">
    <location>
        <begin position="320"/>
        <end position="332"/>
    </location>
</feature>
<name>A0A9P9IX81_9PLEO</name>
<keyword evidence="1" id="KW-0863">Zinc-finger</keyword>
<feature type="compositionally biased region" description="Polar residues" evidence="2">
    <location>
        <begin position="1"/>
        <end position="10"/>
    </location>
</feature>
<feature type="compositionally biased region" description="Basic and acidic residues" evidence="2">
    <location>
        <begin position="270"/>
        <end position="293"/>
    </location>
</feature>
<evidence type="ECO:0000259" key="3">
    <source>
        <dbReference type="PROSITE" id="PS50157"/>
    </source>
</evidence>
<dbReference type="InterPro" id="IPR039327">
    <property type="entry name" value="CON7-like"/>
</dbReference>
<organism evidence="4 5">
    <name type="scientific">Dendryphion nanum</name>
    <dbReference type="NCBI Taxonomy" id="256645"/>
    <lineage>
        <taxon>Eukaryota</taxon>
        <taxon>Fungi</taxon>
        <taxon>Dikarya</taxon>
        <taxon>Ascomycota</taxon>
        <taxon>Pezizomycotina</taxon>
        <taxon>Dothideomycetes</taxon>
        <taxon>Pleosporomycetidae</taxon>
        <taxon>Pleosporales</taxon>
        <taxon>Torulaceae</taxon>
        <taxon>Dendryphion</taxon>
    </lineage>
</organism>
<feature type="compositionally biased region" description="Pro residues" evidence="2">
    <location>
        <begin position="145"/>
        <end position="160"/>
    </location>
</feature>
<feature type="compositionally biased region" description="Low complexity" evidence="2">
    <location>
        <begin position="360"/>
        <end position="385"/>
    </location>
</feature>
<protein>
    <recommendedName>
        <fullName evidence="3">C2H2-type domain-containing protein</fullName>
    </recommendedName>
</protein>
<dbReference type="PANTHER" id="PTHR36167">
    <property type="entry name" value="C2H2 FINGER DOMAIN TRANSCRIPTION FACTOR (EUROFUNG)-RELATED"/>
    <property type="match status" value="1"/>
</dbReference>
<evidence type="ECO:0000256" key="1">
    <source>
        <dbReference type="PROSITE-ProRule" id="PRU00042"/>
    </source>
</evidence>